<accession>A0A402A956</accession>
<feature type="compositionally biased region" description="Basic and acidic residues" evidence="1">
    <location>
        <begin position="7"/>
        <end position="27"/>
    </location>
</feature>
<name>A0A402A956_9CHLR</name>
<organism evidence="2 3">
    <name type="scientific">Tengunoibacter tsumagoiensis</name>
    <dbReference type="NCBI Taxonomy" id="2014871"/>
    <lineage>
        <taxon>Bacteria</taxon>
        <taxon>Bacillati</taxon>
        <taxon>Chloroflexota</taxon>
        <taxon>Ktedonobacteria</taxon>
        <taxon>Ktedonobacterales</taxon>
        <taxon>Dictyobacteraceae</taxon>
        <taxon>Tengunoibacter</taxon>
    </lineage>
</organism>
<protein>
    <submittedName>
        <fullName evidence="2">Uncharacterized protein</fullName>
    </submittedName>
</protein>
<feature type="region of interest" description="Disordered" evidence="1">
    <location>
        <begin position="1"/>
        <end position="38"/>
    </location>
</feature>
<sequence length="58" mass="6861">MWPWETEADHTSHPATRRDRNEREESVPNKPYPVEISTEGMRKPMGTFVIIEKYCVNL</sequence>
<reference evidence="3" key="1">
    <citation type="submission" date="2018-12" db="EMBL/GenBank/DDBJ databases">
        <title>Tengunoibacter tsumagoiensis gen. nov., sp. nov., Dictyobacter kobayashii sp. nov., D. alpinus sp. nov., and D. joshuensis sp. nov. and description of Dictyobacteraceae fam. nov. within the order Ktedonobacterales isolated from Tengu-no-mugimeshi.</title>
        <authorList>
            <person name="Wang C.M."/>
            <person name="Zheng Y."/>
            <person name="Sakai Y."/>
            <person name="Toyoda A."/>
            <person name="Minakuchi Y."/>
            <person name="Abe K."/>
            <person name="Yokota A."/>
            <person name="Yabe S."/>
        </authorList>
    </citation>
    <scope>NUCLEOTIDE SEQUENCE [LARGE SCALE GENOMIC DNA]</scope>
    <source>
        <strain evidence="3">Uno3</strain>
    </source>
</reference>
<dbReference type="AlphaFoldDB" id="A0A402A956"/>
<dbReference type="Proteomes" id="UP000287352">
    <property type="component" value="Unassembled WGS sequence"/>
</dbReference>
<dbReference type="EMBL" id="BIFR01000002">
    <property type="protein sequence ID" value="GCE15707.1"/>
    <property type="molecule type" value="Genomic_DNA"/>
</dbReference>
<evidence type="ECO:0000256" key="1">
    <source>
        <dbReference type="SAM" id="MobiDB-lite"/>
    </source>
</evidence>
<keyword evidence="3" id="KW-1185">Reference proteome</keyword>
<proteinExistence type="predicted"/>
<evidence type="ECO:0000313" key="2">
    <source>
        <dbReference type="EMBL" id="GCE15707.1"/>
    </source>
</evidence>
<evidence type="ECO:0000313" key="3">
    <source>
        <dbReference type="Proteomes" id="UP000287352"/>
    </source>
</evidence>
<gene>
    <name evidence="2" type="ORF">KTT_55660</name>
</gene>
<comment type="caution">
    <text evidence="2">The sequence shown here is derived from an EMBL/GenBank/DDBJ whole genome shotgun (WGS) entry which is preliminary data.</text>
</comment>